<sequence length="220" mass="24317">MFIFLLFAIINLTIGFGAAILLGYGPQPWYALFLPSDRDCRVQIDAIDSKEEETKKPQPIAKPEEPAASPKTAEPEPNIVNQPFPEINEPEDMPIVPQPVAEEKPGVNEEEESVEPVAEQAPTEPSSEIPSESDEDNELEKYLAGHKKEPEENTKADPEVEETSEIASTDDIESMFAASQESEDEEKTSVNATTQEDVEESDELDDKPLDQDDIAALFNS</sequence>
<feature type="compositionally biased region" description="Basic and acidic residues" evidence="1">
    <location>
        <begin position="46"/>
        <end position="56"/>
    </location>
</feature>
<feature type="compositionally biased region" description="Basic and acidic residues" evidence="1">
    <location>
        <begin position="139"/>
        <end position="158"/>
    </location>
</feature>
<accession>A0A7V8V4N7</accession>
<feature type="compositionally biased region" description="Acidic residues" evidence="1">
    <location>
        <begin position="196"/>
        <end position="205"/>
    </location>
</feature>
<gene>
    <name evidence="2" type="ORF">HOV93_19320</name>
</gene>
<evidence type="ECO:0000256" key="1">
    <source>
        <dbReference type="SAM" id="MobiDB-lite"/>
    </source>
</evidence>
<name>A0A7V8V4N7_9BACT</name>
<comment type="caution">
    <text evidence="2">The sequence shown here is derived from an EMBL/GenBank/DDBJ whole genome shotgun (WGS) entry which is preliminary data.</text>
</comment>
<dbReference type="AlphaFoldDB" id="A0A7V8V4N7"/>
<dbReference type="EMBL" id="JABRWO010000004">
    <property type="protein sequence ID" value="MBA2114765.1"/>
    <property type="molecule type" value="Genomic_DNA"/>
</dbReference>
<dbReference type="RefSeq" id="WP_207396217.1">
    <property type="nucleotide sequence ID" value="NZ_JABRWO010000004.1"/>
</dbReference>
<dbReference type="Proteomes" id="UP000551616">
    <property type="component" value="Unassembled WGS sequence"/>
</dbReference>
<evidence type="ECO:0000313" key="2">
    <source>
        <dbReference type="EMBL" id="MBA2114765.1"/>
    </source>
</evidence>
<feature type="compositionally biased region" description="Acidic residues" evidence="1">
    <location>
        <begin position="159"/>
        <end position="173"/>
    </location>
</feature>
<organism evidence="2 3">
    <name type="scientific">Bremerella alba</name>
    <dbReference type="NCBI Taxonomy" id="980252"/>
    <lineage>
        <taxon>Bacteria</taxon>
        <taxon>Pseudomonadati</taxon>
        <taxon>Planctomycetota</taxon>
        <taxon>Planctomycetia</taxon>
        <taxon>Pirellulales</taxon>
        <taxon>Pirellulaceae</taxon>
        <taxon>Bremerella</taxon>
    </lineage>
</organism>
<protein>
    <submittedName>
        <fullName evidence="2">Uncharacterized protein</fullName>
    </submittedName>
</protein>
<proteinExistence type="predicted"/>
<feature type="compositionally biased region" description="Low complexity" evidence="1">
    <location>
        <begin position="115"/>
        <end position="130"/>
    </location>
</feature>
<evidence type="ECO:0000313" key="3">
    <source>
        <dbReference type="Proteomes" id="UP000551616"/>
    </source>
</evidence>
<keyword evidence="3" id="KW-1185">Reference proteome</keyword>
<reference evidence="2 3" key="1">
    <citation type="submission" date="2020-05" db="EMBL/GenBank/DDBJ databases">
        <title>Bremerella alba sp. nov., a novel planctomycete isolated from the surface of the macroalga Fucus spiralis.</title>
        <authorList>
            <person name="Godinho O."/>
            <person name="Botelho R."/>
            <person name="Albuquerque L."/>
            <person name="Wiegand S."/>
            <person name="Da Costa M.S."/>
            <person name="Lobo-Da-Cunha A."/>
            <person name="Jogler C."/>
            <person name="Lage O.M."/>
        </authorList>
    </citation>
    <scope>NUCLEOTIDE SEQUENCE [LARGE SCALE GENOMIC DNA]</scope>
    <source>
        <strain evidence="2 3">FF15</strain>
    </source>
</reference>
<feature type="region of interest" description="Disordered" evidence="1">
    <location>
        <begin position="46"/>
        <end position="220"/>
    </location>
</feature>